<reference evidence="9" key="1">
    <citation type="journal article" date="2020" name="Nature">
        <title>Giant virus diversity and host interactions through global metagenomics.</title>
        <authorList>
            <person name="Schulz F."/>
            <person name="Roux S."/>
            <person name="Paez-Espino D."/>
            <person name="Jungbluth S."/>
            <person name="Walsh D.A."/>
            <person name="Denef V.J."/>
            <person name="McMahon K.D."/>
            <person name="Konstantinidis K.T."/>
            <person name="Eloe-Fadrosh E.A."/>
            <person name="Kyrpides N.C."/>
            <person name="Woyke T."/>
        </authorList>
    </citation>
    <scope>NUCLEOTIDE SEQUENCE</scope>
    <source>
        <strain evidence="9">GVMAG-M-3300010158-55</strain>
    </source>
</reference>
<evidence type="ECO:0000259" key="8">
    <source>
        <dbReference type="PROSITE" id="PS51161"/>
    </source>
</evidence>
<dbReference type="InterPro" id="IPR013346">
    <property type="entry name" value="NrdE_NrdA_C"/>
</dbReference>
<dbReference type="InterPro" id="IPR013509">
    <property type="entry name" value="RNR_lsu_N"/>
</dbReference>
<dbReference type="InterPro" id="IPR005144">
    <property type="entry name" value="ATP-cone_dom"/>
</dbReference>
<dbReference type="InterPro" id="IPR000788">
    <property type="entry name" value="RNR_lg_C"/>
</dbReference>
<dbReference type="SUPFAM" id="SSF51998">
    <property type="entry name" value="PFL-like glycyl radical enzymes"/>
    <property type="match status" value="1"/>
</dbReference>
<dbReference type="UniPathway" id="UPA00326"/>
<dbReference type="CDD" id="cd01679">
    <property type="entry name" value="RNR_I"/>
    <property type="match status" value="1"/>
</dbReference>
<evidence type="ECO:0000256" key="2">
    <source>
        <dbReference type="ARBA" id="ARBA00012274"/>
    </source>
</evidence>
<dbReference type="Pfam" id="PF03477">
    <property type="entry name" value="ATP-cone"/>
    <property type="match status" value="1"/>
</dbReference>
<organism evidence="9">
    <name type="scientific">viral metagenome</name>
    <dbReference type="NCBI Taxonomy" id="1070528"/>
    <lineage>
        <taxon>unclassified sequences</taxon>
        <taxon>metagenomes</taxon>
        <taxon>organismal metagenomes</taxon>
    </lineage>
</organism>
<feature type="domain" description="ATP-cone" evidence="8">
    <location>
        <begin position="4"/>
        <end position="95"/>
    </location>
</feature>
<evidence type="ECO:0000256" key="1">
    <source>
        <dbReference type="ARBA" id="ARBA00010406"/>
    </source>
</evidence>
<dbReference type="SUPFAM" id="SSF48168">
    <property type="entry name" value="R1 subunit of ribonucleotide reductase, N-terminal domain"/>
    <property type="match status" value="1"/>
</dbReference>
<dbReference type="PANTHER" id="PTHR11573">
    <property type="entry name" value="RIBONUCLEOSIDE-DIPHOSPHATE REDUCTASE LARGE CHAIN"/>
    <property type="match status" value="1"/>
</dbReference>
<dbReference type="GO" id="GO:0004748">
    <property type="term" value="F:ribonucleoside-diphosphate reductase activity, thioredoxin disulfide as acceptor"/>
    <property type="evidence" value="ECO:0007669"/>
    <property type="project" value="UniProtKB-EC"/>
</dbReference>
<evidence type="ECO:0000256" key="6">
    <source>
        <dbReference type="ARBA" id="ARBA00023002"/>
    </source>
</evidence>
<evidence type="ECO:0000256" key="7">
    <source>
        <dbReference type="ARBA" id="ARBA00023116"/>
    </source>
</evidence>
<dbReference type="GO" id="GO:0005971">
    <property type="term" value="C:ribonucleoside-diphosphate reductase complex"/>
    <property type="evidence" value="ECO:0007669"/>
    <property type="project" value="TreeGrafter"/>
</dbReference>
<dbReference type="PROSITE" id="PS51161">
    <property type="entry name" value="ATP_CONE"/>
    <property type="match status" value="1"/>
</dbReference>
<dbReference type="Gene3D" id="3.20.70.20">
    <property type="match status" value="1"/>
</dbReference>
<dbReference type="GO" id="GO:0009263">
    <property type="term" value="P:deoxyribonucleotide biosynthetic process"/>
    <property type="evidence" value="ECO:0007669"/>
    <property type="project" value="UniProtKB-KW"/>
</dbReference>
<dbReference type="Pfam" id="PF00317">
    <property type="entry name" value="Ribonuc_red_lgN"/>
    <property type="match status" value="1"/>
</dbReference>
<dbReference type="InterPro" id="IPR008926">
    <property type="entry name" value="RNR_R1-su_N"/>
</dbReference>
<evidence type="ECO:0000256" key="3">
    <source>
        <dbReference type="ARBA" id="ARBA00022533"/>
    </source>
</evidence>
<sequence length="751" mass="85827">MDEMCVIKRDGSIQPMLFDKILHRIKTLGNIEPPLHLNYTQLVINIMDKMHDKITTTKIDELTASECAYKSSSHPDFGTLAGRIIVSNNHKNTHESLCNIVPVLLKHKVISQEYHDLIWKHAGIYGAMLDFSRDYLIDYFGFKTLERAYLMKADEVMIERPQHMWLRVAVAIHKDNFEKVKETYDLMSLKKFTHATPTLFNAGTNCQQLSSCFLVAMQEDSIDGIYDTLKQCAQISKRAGGIGLHIHNIRAKGSHIEGTNGVSNGIIPMLRTFNETARYVDQGGGKRKGSFSIYLSPDHADVEDWLDLKKNTGDENLRARDLFYGIWIPDLFMERVKNNEEWSMFCPHQCPGLNDVYGDEYRQLYIRYESCGKQIKKMLARDLWFKILSAQMETGNPSILYKDACNLKSNQKNIGTIKSSNLCTEIIQYSDKHETAVCNLASISLTSFVKNGVFDYQELHKVTKVVTVNLNNLIDVNQYPTDKALSNKTHRPIGIGVQGLADAFALMNIPFHSEEAVEVNKLIFETMYHGALQQSMELAKELGPYDTFQGSPLSLGNFQFDLWNVTPSDRFDWNTLRADILRYGVQNSLLIALMPTASTSQILGNNECFEPFTSNLYARRTLAGEFIVVNQYLVKELIDLGLWNETLKNQIIEQKGSIQALDLPDDIKRKYKIVWEIPMKHLINMSRDRAPYICQSQSLNLWIADPSISILTSMHFYAWEQGLKTGIYYLRRKPKHQVQQFTIVPCDNCSA</sequence>
<name>A0A6C0B7I5_9ZZZZ</name>
<dbReference type="EC" id="1.17.4.1" evidence="2"/>
<comment type="similarity">
    <text evidence="1">Belongs to the ribonucleoside diphosphate reductase large chain family.</text>
</comment>
<dbReference type="InterPro" id="IPR039718">
    <property type="entry name" value="Rrm1"/>
</dbReference>
<dbReference type="PANTHER" id="PTHR11573:SF6">
    <property type="entry name" value="RIBONUCLEOSIDE-DIPHOSPHATE REDUCTASE LARGE SUBUNIT"/>
    <property type="match status" value="1"/>
</dbReference>
<keyword evidence="7" id="KW-0215">Deoxyribonucleotide synthesis</keyword>
<keyword evidence="5" id="KW-0067">ATP-binding</keyword>
<evidence type="ECO:0000256" key="4">
    <source>
        <dbReference type="ARBA" id="ARBA00022741"/>
    </source>
</evidence>
<dbReference type="GO" id="GO:0005524">
    <property type="term" value="F:ATP binding"/>
    <property type="evidence" value="ECO:0007669"/>
    <property type="project" value="UniProtKB-KW"/>
</dbReference>
<keyword evidence="4" id="KW-0547">Nucleotide-binding</keyword>
<dbReference type="AlphaFoldDB" id="A0A6C0B7I5"/>
<protein>
    <recommendedName>
        <fullName evidence="2">ribonucleoside-diphosphate reductase</fullName>
        <ecNumber evidence="2">1.17.4.1</ecNumber>
    </recommendedName>
</protein>
<keyword evidence="3" id="KW-0021">Allosteric enzyme</keyword>
<proteinExistence type="inferred from homology"/>
<dbReference type="NCBIfam" id="TIGR02506">
    <property type="entry name" value="NrdE_NrdA"/>
    <property type="match status" value="1"/>
</dbReference>
<dbReference type="Pfam" id="PF02867">
    <property type="entry name" value="Ribonuc_red_lgC"/>
    <property type="match status" value="1"/>
</dbReference>
<keyword evidence="6" id="KW-0560">Oxidoreductase</keyword>
<dbReference type="EMBL" id="MN739094">
    <property type="protein sequence ID" value="QHS88187.1"/>
    <property type="molecule type" value="Genomic_DNA"/>
</dbReference>
<dbReference type="PRINTS" id="PR01183">
    <property type="entry name" value="RIBORDTASEM1"/>
</dbReference>
<evidence type="ECO:0000313" key="9">
    <source>
        <dbReference type="EMBL" id="QHS88187.1"/>
    </source>
</evidence>
<accession>A0A6C0B7I5</accession>
<evidence type="ECO:0000256" key="5">
    <source>
        <dbReference type="ARBA" id="ARBA00022840"/>
    </source>
</evidence>